<dbReference type="InterPro" id="IPR013551">
    <property type="entry name" value="YicC-like_C"/>
</dbReference>
<dbReference type="PANTHER" id="PTHR30636">
    <property type="entry name" value="UPF0701 PROTEIN YICC"/>
    <property type="match status" value="1"/>
</dbReference>
<feature type="domain" description="Endoribonuclease YicC-like N-terminal" evidence="6">
    <location>
        <begin position="2"/>
        <end position="157"/>
    </location>
</feature>
<sequence>MLKSMTGFGRSEKQSGAFACKVEIRSVNNRFIEANTRLPKHLSALELPLKKRIKARCARGSFDVFVTLEQAEGEAADQKLQPNFELASQYVEAARQLKEKLGLSGDLPLETLLNVRDILVVEPLVLDASQESMILETVEDALTALIRMREEEGANLEAELTQQIRKIVEHVEAIRERQPIVVEAYRERLREKIQTLTNGQEYDATRLAQETAFMAERCDIAEEITRLHSHLGQFQELLGSKEPAGRKLEFITQEINRETNTIGSKAADYPTSQSVIEVKSILEKIREQLQNIE</sequence>
<evidence type="ECO:0000256" key="3">
    <source>
        <dbReference type="ARBA" id="ARBA00022759"/>
    </source>
</evidence>
<comment type="cofactor">
    <cofactor evidence="1">
        <name>a divalent metal cation</name>
        <dbReference type="ChEBI" id="CHEBI:60240"/>
    </cofactor>
</comment>
<dbReference type="RefSeq" id="WP_282011024.1">
    <property type="nucleotide sequence ID" value="NZ_OX336137.1"/>
</dbReference>
<evidence type="ECO:0000313" key="8">
    <source>
        <dbReference type="EMBL" id="CAI2718115.1"/>
    </source>
</evidence>
<evidence type="ECO:0000256" key="5">
    <source>
        <dbReference type="ARBA" id="ARBA00035648"/>
    </source>
</evidence>
<dbReference type="InterPro" id="IPR005229">
    <property type="entry name" value="YicC/YloC-like"/>
</dbReference>
<dbReference type="EMBL" id="OX336137">
    <property type="protein sequence ID" value="CAI2718115.1"/>
    <property type="molecule type" value="Genomic_DNA"/>
</dbReference>
<accession>A0ABM9HD38</accession>
<dbReference type="Pfam" id="PF03755">
    <property type="entry name" value="YicC-like_N"/>
    <property type="match status" value="1"/>
</dbReference>
<dbReference type="InterPro" id="IPR013527">
    <property type="entry name" value="YicC-like_N"/>
</dbReference>
<keyword evidence="4" id="KW-0378">Hydrolase</keyword>
<evidence type="ECO:0000259" key="7">
    <source>
        <dbReference type="Pfam" id="PF08340"/>
    </source>
</evidence>
<comment type="similarity">
    <text evidence="5">Belongs to the YicC/YloC family.</text>
</comment>
<evidence type="ECO:0000256" key="2">
    <source>
        <dbReference type="ARBA" id="ARBA00022722"/>
    </source>
</evidence>
<keyword evidence="2" id="KW-0540">Nuclease</keyword>
<reference evidence="8 9" key="1">
    <citation type="submission" date="2022-09" db="EMBL/GenBank/DDBJ databases">
        <authorList>
            <person name="Kop L."/>
        </authorList>
    </citation>
    <scope>NUCLEOTIDE SEQUENCE [LARGE SCALE GENOMIC DNA]</scope>
    <source>
        <strain evidence="8 9">347</strain>
    </source>
</reference>
<dbReference type="Proteomes" id="UP001157733">
    <property type="component" value="Chromosome"/>
</dbReference>
<organism evidence="8 9">
    <name type="scientific">Nitrospina watsonii</name>
    <dbReference type="NCBI Taxonomy" id="1323948"/>
    <lineage>
        <taxon>Bacteria</taxon>
        <taxon>Pseudomonadati</taxon>
        <taxon>Nitrospinota/Tectimicrobiota group</taxon>
        <taxon>Nitrospinota</taxon>
        <taxon>Nitrospinia</taxon>
        <taxon>Nitrospinales</taxon>
        <taxon>Nitrospinaceae</taxon>
        <taxon>Nitrospina</taxon>
    </lineage>
</organism>
<evidence type="ECO:0000259" key="6">
    <source>
        <dbReference type="Pfam" id="PF03755"/>
    </source>
</evidence>
<proteinExistence type="inferred from homology"/>
<feature type="domain" description="Endoribonuclease YicC-like C-terminal" evidence="7">
    <location>
        <begin position="174"/>
        <end position="293"/>
    </location>
</feature>
<evidence type="ECO:0000256" key="1">
    <source>
        <dbReference type="ARBA" id="ARBA00001968"/>
    </source>
</evidence>
<keyword evidence="9" id="KW-1185">Reference proteome</keyword>
<dbReference type="Pfam" id="PF08340">
    <property type="entry name" value="YicC-like_C"/>
    <property type="match status" value="1"/>
</dbReference>
<dbReference type="NCBIfam" id="TIGR00255">
    <property type="entry name" value="YicC/YloC family endoribonuclease"/>
    <property type="match status" value="1"/>
</dbReference>
<dbReference type="PANTHER" id="PTHR30636:SF3">
    <property type="entry name" value="UPF0701 PROTEIN YICC"/>
    <property type="match status" value="1"/>
</dbReference>
<protein>
    <submittedName>
        <fullName evidence="8">Protein YicC</fullName>
    </submittedName>
</protein>
<name>A0ABM9HD38_9BACT</name>
<evidence type="ECO:0000256" key="4">
    <source>
        <dbReference type="ARBA" id="ARBA00022801"/>
    </source>
</evidence>
<evidence type="ECO:0000313" key="9">
    <source>
        <dbReference type="Proteomes" id="UP001157733"/>
    </source>
</evidence>
<gene>
    <name evidence="8" type="ORF">NSPWAT_1256</name>
</gene>
<keyword evidence="3" id="KW-0255">Endonuclease</keyword>